<evidence type="ECO:0000313" key="2">
    <source>
        <dbReference type="EMBL" id="WOK08210.1"/>
    </source>
</evidence>
<dbReference type="InterPro" id="IPR029062">
    <property type="entry name" value="Class_I_gatase-like"/>
</dbReference>
<dbReference type="SUPFAM" id="SSF52317">
    <property type="entry name" value="Class I glutamine amidotransferase-like"/>
    <property type="match status" value="1"/>
</dbReference>
<dbReference type="PROSITE" id="PS51273">
    <property type="entry name" value="GATASE_TYPE_1"/>
    <property type="match status" value="1"/>
</dbReference>
<name>A0ABZ0IV08_9BACT</name>
<evidence type="ECO:0000259" key="1">
    <source>
        <dbReference type="Pfam" id="PF00117"/>
    </source>
</evidence>
<organism evidence="2 3">
    <name type="scientific">Imperialibacter roseus</name>
    <dbReference type="NCBI Taxonomy" id="1324217"/>
    <lineage>
        <taxon>Bacteria</taxon>
        <taxon>Pseudomonadati</taxon>
        <taxon>Bacteroidota</taxon>
        <taxon>Cytophagia</taxon>
        <taxon>Cytophagales</taxon>
        <taxon>Flammeovirgaceae</taxon>
        <taxon>Imperialibacter</taxon>
    </lineage>
</organism>
<accession>A0ABZ0IV08</accession>
<dbReference type="Proteomes" id="UP001302349">
    <property type="component" value="Chromosome"/>
</dbReference>
<dbReference type="RefSeq" id="WP_317490854.1">
    <property type="nucleotide sequence ID" value="NZ_CP136051.1"/>
</dbReference>
<evidence type="ECO:0000313" key="3">
    <source>
        <dbReference type="Proteomes" id="UP001302349"/>
    </source>
</evidence>
<dbReference type="Pfam" id="PF00117">
    <property type="entry name" value="GATase"/>
    <property type="match status" value="1"/>
</dbReference>
<protein>
    <submittedName>
        <fullName evidence="2">Amidotransferase</fullName>
    </submittedName>
</protein>
<dbReference type="InterPro" id="IPR017926">
    <property type="entry name" value="GATASE"/>
</dbReference>
<keyword evidence="3" id="KW-1185">Reference proteome</keyword>
<feature type="domain" description="Glutamine amidotransferase" evidence="1">
    <location>
        <begin position="50"/>
        <end position="186"/>
    </location>
</feature>
<dbReference type="CDD" id="cd01741">
    <property type="entry name" value="GATase1_1"/>
    <property type="match status" value="1"/>
</dbReference>
<sequence length="228" mass="25470">MKVALLVCDHVAAQFAEKHGDYPFMFNQLLPELKLEPWFVCDGSFPAIADYDAFVCSGSKASVYDDIAWIHQLKAFTKEIYDSGKKFVGVCFGHQMMGEALGGKVERADVGYLIGVHQFTIAEKPGWMKSAPNVFNILMLCQDQVVKLPPNSKVLASSPDCPVGMFTVGDAFLGIQGHPEFSTEYNREVFESRVERIGKEKVDRAVESLKVEPDREVLKKVILDFLIN</sequence>
<dbReference type="InterPro" id="IPR044992">
    <property type="entry name" value="ChyE-like"/>
</dbReference>
<reference evidence="2 3" key="1">
    <citation type="journal article" date="2023" name="Microbiol. Resour. Announc.">
        <title>Complete Genome Sequence of Imperialibacter roseus strain P4T.</title>
        <authorList>
            <person name="Tizabi D.R."/>
            <person name="Bachvaroff T."/>
            <person name="Hill R.T."/>
        </authorList>
    </citation>
    <scope>NUCLEOTIDE SEQUENCE [LARGE SCALE GENOMIC DNA]</scope>
    <source>
        <strain evidence="2 3">P4T</strain>
    </source>
</reference>
<dbReference type="PANTHER" id="PTHR42695:SF5">
    <property type="entry name" value="GLUTAMINE AMIDOTRANSFERASE YLR126C-RELATED"/>
    <property type="match status" value="1"/>
</dbReference>
<dbReference type="Gene3D" id="3.40.50.880">
    <property type="match status" value="1"/>
</dbReference>
<dbReference type="PANTHER" id="PTHR42695">
    <property type="entry name" value="GLUTAMINE AMIDOTRANSFERASE YLR126C-RELATED"/>
    <property type="match status" value="1"/>
</dbReference>
<gene>
    <name evidence="2" type="ORF">RT717_06120</name>
</gene>
<proteinExistence type="predicted"/>
<dbReference type="EMBL" id="CP136051">
    <property type="protein sequence ID" value="WOK08210.1"/>
    <property type="molecule type" value="Genomic_DNA"/>
</dbReference>